<evidence type="ECO:0000313" key="1">
    <source>
        <dbReference type="EMBL" id="COV91454.1"/>
    </source>
</evidence>
<reference evidence="2" key="1">
    <citation type="submission" date="2015-03" db="EMBL/GenBank/DDBJ databases">
        <authorList>
            <consortium name="Pathogen Informatics"/>
        </authorList>
    </citation>
    <scope>NUCLEOTIDE SEQUENCE [LARGE SCALE GENOMIC DNA]</scope>
    <source>
        <strain evidence="2">K00500041</strain>
    </source>
</reference>
<proteinExistence type="predicted"/>
<dbReference type="AlphaFoldDB" id="A0A0U0RBY4"/>
<organism evidence="1 2">
    <name type="scientific">Mycobacterium tuberculosis</name>
    <dbReference type="NCBI Taxonomy" id="1773"/>
    <lineage>
        <taxon>Bacteria</taxon>
        <taxon>Bacillati</taxon>
        <taxon>Actinomycetota</taxon>
        <taxon>Actinomycetes</taxon>
        <taxon>Mycobacteriales</taxon>
        <taxon>Mycobacteriaceae</taxon>
        <taxon>Mycobacterium</taxon>
        <taxon>Mycobacterium tuberculosis complex</taxon>
    </lineage>
</organism>
<evidence type="ECO:0000313" key="2">
    <source>
        <dbReference type="Proteomes" id="UP000038802"/>
    </source>
</evidence>
<dbReference type="EMBL" id="CSAE01000240">
    <property type="protein sequence ID" value="COV91454.1"/>
    <property type="molecule type" value="Genomic_DNA"/>
</dbReference>
<sequence length="173" mass="19300">MQAQYHLLLPPLAGRPGIAVRHSEHWRVAQFGGRRQRRGVGGLGLFGCRYLDGRDRLPAAPPDVLQPHWGAQSLGAPGVAHRVDIHRQGITEAALHIAGRQIDEEYRQRAVSSSCDEPMRACAPVSDKPMRPPALDGACSVWPFPLSSSLRRRRDRIAREPVVRRRLTSYHLS</sequence>
<dbReference type="Proteomes" id="UP000038802">
    <property type="component" value="Unassembled WGS sequence"/>
</dbReference>
<gene>
    <name evidence="1" type="ORF">ERS007703_02298</name>
</gene>
<protein>
    <submittedName>
        <fullName evidence="1">Uncharacterized protein</fullName>
    </submittedName>
</protein>
<name>A0A0U0RBY4_MYCTX</name>
<accession>A0A0U0RBY4</accession>